<evidence type="ECO:0000313" key="1">
    <source>
        <dbReference type="EMBL" id="MQL81609.1"/>
    </source>
</evidence>
<comment type="caution">
    <text evidence="1">The sequence shown here is derived from an EMBL/GenBank/DDBJ whole genome shotgun (WGS) entry which is preliminary data.</text>
</comment>
<dbReference type="AlphaFoldDB" id="A0A843UP38"/>
<dbReference type="Proteomes" id="UP000652761">
    <property type="component" value="Unassembled WGS sequence"/>
</dbReference>
<accession>A0A843UP38</accession>
<sequence length="389" mass="40880">MVASACVVSRPHGVSGVQGGSACGPSTLWRSEVAVLVVRCRSHLVVAWSQRFPIFGVPAALAGKGLVIPTGPWSRGPLPLLPSARGSSSRELSVGRVAEATVAPCVVSNSESECCELLYLSELRVTISSNPSGSSDPLVATRSSGSLAGVREVGSLQLVCGFPARFVCVLQVGCSCCCVACVASVIARCVRAMVAWLAMDSLAVVSPVWRIVASKSRHSALRHLRRIWVCVPLWLREPTCCVTFTALVRGSRSLSLLVLAEVRFPQNCVVLIFGCRCVSLWVEVHRLVALCSGGVFQNLCLGISGQGVVPLTVCLAAALARLPCCSFPSFSAALSQCSVFYVLFGADVVVALSKLSAFRVLLLWVSGEESPSVGLMSSWAVGAVVYAAP</sequence>
<proteinExistence type="predicted"/>
<name>A0A843UP38_COLES</name>
<gene>
    <name evidence="1" type="ORF">Taro_014079</name>
</gene>
<keyword evidence="2" id="KW-1185">Reference proteome</keyword>
<organism evidence="1 2">
    <name type="scientific">Colocasia esculenta</name>
    <name type="common">Wild taro</name>
    <name type="synonym">Arum esculentum</name>
    <dbReference type="NCBI Taxonomy" id="4460"/>
    <lineage>
        <taxon>Eukaryota</taxon>
        <taxon>Viridiplantae</taxon>
        <taxon>Streptophyta</taxon>
        <taxon>Embryophyta</taxon>
        <taxon>Tracheophyta</taxon>
        <taxon>Spermatophyta</taxon>
        <taxon>Magnoliopsida</taxon>
        <taxon>Liliopsida</taxon>
        <taxon>Araceae</taxon>
        <taxon>Aroideae</taxon>
        <taxon>Colocasieae</taxon>
        <taxon>Colocasia</taxon>
    </lineage>
</organism>
<reference evidence="1" key="1">
    <citation type="submission" date="2017-07" db="EMBL/GenBank/DDBJ databases">
        <title>Taro Niue Genome Assembly and Annotation.</title>
        <authorList>
            <person name="Atibalentja N."/>
            <person name="Keating K."/>
            <person name="Fields C.J."/>
        </authorList>
    </citation>
    <scope>NUCLEOTIDE SEQUENCE</scope>
    <source>
        <strain evidence="1">Niue_2</strain>
        <tissue evidence="1">Leaf</tissue>
    </source>
</reference>
<protein>
    <submittedName>
        <fullName evidence="1">Uncharacterized protein</fullName>
    </submittedName>
</protein>
<dbReference type="EMBL" id="NMUH01000577">
    <property type="protein sequence ID" value="MQL81609.1"/>
    <property type="molecule type" value="Genomic_DNA"/>
</dbReference>
<evidence type="ECO:0000313" key="2">
    <source>
        <dbReference type="Proteomes" id="UP000652761"/>
    </source>
</evidence>